<protein>
    <submittedName>
        <fullName evidence="1">Uncharacterized protein</fullName>
    </submittedName>
</protein>
<dbReference type="Proteomes" id="UP001548189">
    <property type="component" value="Unassembled WGS sequence"/>
</dbReference>
<dbReference type="RefSeq" id="WP_353896739.1">
    <property type="nucleotide sequence ID" value="NZ_JBEVCJ010000017.1"/>
</dbReference>
<gene>
    <name evidence="1" type="ORF">ABVT43_13525</name>
</gene>
<name>A0ABV2BW35_9GAMM</name>
<accession>A0ABV2BW35</accession>
<comment type="caution">
    <text evidence="1">The sequence shown here is derived from an EMBL/GenBank/DDBJ whole genome shotgun (WGS) entry which is preliminary data.</text>
</comment>
<reference evidence="1 2" key="1">
    <citation type="submission" date="2024-06" db="EMBL/GenBank/DDBJ databases">
        <authorList>
            <person name="Li F."/>
        </authorList>
    </citation>
    <scope>NUCLEOTIDE SEQUENCE [LARGE SCALE GENOMIC DNA]</scope>
    <source>
        <strain evidence="1 2">GXAS 311</strain>
    </source>
</reference>
<proteinExistence type="predicted"/>
<evidence type="ECO:0000313" key="2">
    <source>
        <dbReference type="Proteomes" id="UP001548189"/>
    </source>
</evidence>
<dbReference type="EMBL" id="JBEVCJ010000017">
    <property type="protein sequence ID" value="MET1256154.1"/>
    <property type="molecule type" value="Genomic_DNA"/>
</dbReference>
<evidence type="ECO:0000313" key="1">
    <source>
        <dbReference type="EMBL" id="MET1256154.1"/>
    </source>
</evidence>
<sequence length="41" mass="4327">MKRKPDILVILAALLGIGMVVSSFSGVNAAKTEIPTQITSR</sequence>
<keyword evidence="2" id="KW-1185">Reference proteome</keyword>
<organism evidence="1 2">
    <name type="scientific">Aliikangiella maris</name>
    <dbReference type="NCBI Taxonomy" id="3162458"/>
    <lineage>
        <taxon>Bacteria</taxon>
        <taxon>Pseudomonadati</taxon>
        <taxon>Pseudomonadota</taxon>
        <taxon>Gammaproteobacteria</taxon>
        <taxon>Oceanospirillales</taxon>
        <taxon>Pleioneaceae</taxon>
        <taxon>Aliikangiella</taxon>
    </lineage>
</organism>